<dbReference type="AlphaFoldDB" id="A0AAV5V3P1"/>
<name>A0AAV5V3P1_9BILA</name>
<feature type="region of interest" description="Disordered" evidence="8">
    <location>
        <begin position="1"/>
        <end position="30"/>
    </location>
</feature>
<keyword evidence="5" id="KW-0067">ATP-binding</keyword>
<feature type="compositionally biased region" description="Acidic residues" evidence="8">
    <location>
        <begin position="1"/>
        <end position="23"/>
    </location>
</feature>
<dbReference type="PIRSF" id="PIRSF005198">
    <property type="entry name" value="Antiviral_helicase_SKI2"/>
    <property type="match status" value="1"/>
</dbReference>
<dbReference type="GO" id="GO:0005524">
    <property type="term" value="F:ATP binding"/>
    <property type="evidence" value="ECO:0007669"/>
    <property type="project" value="UniProtKB-KW"/>
</dbReference>
<comment type="caution">
    <text evidence="11">The sequence shown here is derived from an EMBL/GenBank/DDBJ whole genome shotgun (WGS) entry which is preliminary data.</text>
</comment>
<dbReference type="GO" id="GO:0006401">
    <property type="term" value="P:RNA catabolic process"/>
    <property type="evidence" value="ECO:0007669"/>
    <property type="project" value="InterPro"/>
</dbReference>
<dbReference type="Pfam" id="PF08148">
    <property type="entry name" value="DSHCT"/>
    <property type="match status" value="1"/>
</dbReference>
<dbReference type="EMBL" id="BTSY01000002">
    <property type="protein sequence ID" value="GMT13427.1"/>
    <property type="molecule type" value="Genomic_DNA"/>
</dbReference>
<dbReference type="PROSITE" id="PS51194">
    <property type="entry name" value="HELICASE_CTER"/>
    <property type="match status" value="1"/>
</dbReference>
<dbReference type="Gene3D" id="1.10.3380.30">
    <property type="match status" value="1"/>
</dbReference>
<dbReference type="Proteomes" id="UP001432322">
    <property type="component" value="Unassembled WGS sequence"/>
</dbReference>
<dbReference type="GO" id="GO:0003724">
    <property type="term" value="F:RNA helicase activity"/>
    <property type="evidence" value="ECO:0007669"/>
    <property type="project" value="InterPro"/>
</dbReference>
<dbReference type="CDD" id="cd18024">
    <property type="entry name" value="DEXHc_Mtr4-like"/>
    <property type="match status" value="1"/>
</dbReference>
<dbReference type="GO" id="GO:0003723">
    <property type="term" value="F:RNA binding"/>
    <property type="evidence" value="ECO:0007669"/>
    <property type="project" value="InterPro"/>
</dbReference>
<keyword evidence="12" id="KW-1185">Reference proteome</keyword>
<dbReference type="Gene3D" id="3.40.50.300">
    <property type="entry name" value="P-loop containing nucleotide triphosphate hydrolases"/>
    <property type="match status" value="2"/>
</dbReference>
<dbReference type="InterPro" id="IPR016438">
    <property type="entry name" value="SKI2-like"/>
</dbReference>
<keyword evidence="4" id="KW-0347">Helicase</keyword>
<dbReference type="SMART" id="SM01142">
    <property type="entry name" value="DSHCT"/>
    <property type="match status" value="1"/>
</dbReference>
<dbReference type="GO" id="GO:0000460">
    <property type="term" value="P:maturation of 5.8S rRNA"/>
    <property type="evidence" value="ECO:0007669"/>
    <property type="project" value="TreeGrafter"/>
</dbReference>
<dbReference type="InterPro" id="IPR001650">
    <property type="entry name" value="Helicase_C-like"/>
</dbReference>
<feature type="coiled-coil region" evidence="7">
    <location>
        <begin position="801"/>
        <end position="831"/>
    </location>
</feature>
<dbReference type="SMART" id="SM00490">
    <property type="entry name" value="HELICc"/>
    <property type="match status" value="1"/>
</dbReference>
<dbReference type="PANTHER" id="PTHR12131:SF7">
    <property type="entry name" value="EXOSOME RNA HELICASE MTR4"/>
    <property type="match status" value="1"/>
</dbReference>
<dbReference type="CDD" id="cd18795">
    <property type="entry name" value="SF2_C_Ski2"/>
    <property type="match status" value="1"/>
</dbReference>
<dbReference type="SUPFAM" id="SSF52540">
    <property type="entry name" value="P-loop containing nucleoside triphosphate hydrolases"/>
    <property type="match status" value="1"/>
</dbReference>
<evidence type="ECO:0000256" key="4">
    <source>
        <dbReference type="ARBA" id="ARBA00022806"/>
    </source>
</evidence>
<dbReference type="InterPro" id="IPR027417">
    <property type="entry name" value="P-loop_NTPase"/>
</dbReference>
<evidence type="ECO:0000256" key="5">
    <source>
        <dbReference type="ARBA" id="ARBA00022840"/>
    </source>
</evidence>
<evidence type="ECO:0000259" key="10">
    <source>
        <dbReference type="PROSITE" id="PS51194"/>
    </source>
</evidence>
<evidence type="ECO:0000256" key="7">
    <source>
        <dbReference type="SAM" id="Coils"/>
    </source>
</evidence>
<dbReference type="Pfam" id="PF00270">
    <property type="entry name" value="DEAD"/>
    <property type="match status" value="1"/>
</dbReference>
<feature type="domain" description="Helicase ATP-binding" evidence="9">
    <location>
        <begin position="134"/>
        <end position="290"/>
    </location>
</feature>
<dbReference type="FunFam" id="2.40.30.300:FF:000005">
    <property type="entry name" value="Putative ATP-dependent RNA helicase"/>
    <property type="match status" value="1"/>
</dbReference>
<keyword evidence="2" id="KW-0547">Nucleotide-binding</keyword>
<evidence type="ECO:0000256" key="6">
    <source>
        <dbReference type="ARBA" id="ARBA00023242"/>
    </source>
</evidence>
<evidence type="ECO:0000256" key="1">
    <source>
        <dbReference type="ARBA" id="ARBA00004123"/>
    </source>
</evidence>
<keyword evidence="3" id="KW-0378">Hydrolase</keyword>
<evidence type="ECO:0000259" key="9">
    <source>
        <dbReference type="PROSITE" id="PS51192"/>
    </source>
</evidence>
<dbReference type="InterPro" id="IPR048392">
    <property type="entry name" value="MTR4-like_stalk"/>
</dbReference>
<dbReference type="Pfam" id="PF21408">
    <property type="entry name" value="MTR4-like_stalk"/>
    <property type="match status" value="1"/>
</dbReference>
<dbReference type="FunFam" id="1.10.3380.30:FF:000003">
    <property type="entry name" value="ATP dependent RNA helicase (Dob1)"/>
    <property type="match status" value="1"/>
</dbReference>
<dbReference type="InterPro" id="IPR012961">
    <property type="entry name" value="Ski2/MTR4_C"/>
</dbReference>
<protein>
    <submittedName>
        <fullName evidence="11">Uncharacterized protein</fullName>
    </submittedName>
</protein>
<dbReference type="FunFam" id="3.40.50.300:FF:000141">
    <property type="entry name" value="ATP-dependent RNA helicase DOB1"/>
    <property type="match status" value="1"/>
</dbReference>
<dbReference type="PANTHER" id="PTHR12131">
    <property type="entry name" value="ATP-DEPENDENT RNA AND DNA HELICASE"/>
    <property type="match status" value="1"/>
</dbReference>
<evidence type="ECO:0000313" key="11">
    <source>
        <dbReference type="EMBL" id="GMT13427.1"/>
    </source>
</evidence>
<keyword evidence="7" id="KW-0175">Coiled coil</keyword>
<proteinExistence type="predicted"/>
<accession>A0AAV5V3P1</accession>
<organism evidence="11 12">
    <name type="scientific">Pristionchus fissidentatus</name>
    <dbReference type="NCBI Taxonomy" id="1538716"/>
    <lineage>
        <taxon>Eukaryota</taxon>
        <taxon>Metazoa</taxon>
        <taxon>Ecdysozoa</taxon>
        <taxon>Nematoda</taxon>
        <taxon>Chromadorea</taxon>
        <taxon>Rhabditida</taxon>
        <taxon>Rhabditina</taxon>
        <taxon>Diplogasteromorpha</taxon>
        <taxon>Diplogasteroidea</taxon>
        <taxon>Neodiplogasteridae</taxon>
        <taxon>Pristionchus</taxon>
    </lineage>
</organism>
<dbReference type="InterPro" id="IPR025696">
    <property type="entry name" value="Beta-barrel_MTR4"/>
</dbReference>
<reference evidence="11" key="1">
    <citation type="submission" date="2023-10" db="EMBL/GenBank/DDBJ databases">
        <title>Genome assembly of Pristionchus species.</title>
        <authorList>
            <person name="Yoshida K."/>
            <person name="Sommer R.J."/>
        </authorList>
    </citation>
    <scope>NUCLEOTIDE SEQUENCE</scope>
    <source>
        <strain evidence="11">RS5133</strain>
    </source>
</reference>
<keyword evidence="6" id="KW-0539">Nucleus</keyword>
<dbReference type="InterPro" id="IPR050699">
    <property type="entry name" value="RNA-DNA_Helicase"/>
</dbReference>
<dbReference type="GO" id="GO:0005634">
    <property type="term" value="C:nucleus"/>
    <property type="evidence" value="ECO:0007669"/>
    <property type="project" value="UniProtKB-SubCell"/>
</dbReference>
<dbReference type="Pfam" id="PF00271">
    <property type="entry name" value="Helicase_C"/>
    <property type="match status" value="1"/>
</dbReference>
<evidence type="ECO:0000256" key="8">
    <source>
        <dbReference type="SAM" id="MobiDB-lite"/>
    </source>
</evidence>
<dbReference type="InterPro" id="IPR011545">
    <property type="entry name" value="DEAD/DEAH_box_helicase_dom"/>
</dbReference>
<dbReference type="GO" id="GO:0016787">
    <property type="term" value="F:hydrolase activity"/>
    <property type="evidence" value="ECO:0007669"/>
    <property type="project" value="UniProtKB-KW"/>
</dbReference>
<evidence type="ECO:0000256" key="2">
    <source>
        <dbReference type="ARBA" id="ARBA00022741"/>
    </source>
</evidence>
<evidence type="ECO:0000256" key="3">
    <source>
        <dbReference type="ARBA" id="ARBA00022801"/>
    </source>
</evidence>
<evidence type="ECO:0000313" key="12">
    <source>
        <dbReference type="Proteomes" id="UP001432322"/>
    </source>
</evidence>
<comment type="subcellular location">
    <subcellularLocation>
        <location evidence="1">Nucleus</location>
    </subcellularLocation>
</comment>
<feature type="domain" description="Helicase C-terminal" evidence="10">
    <location>
        <begin position="362"/>
        <end position="566"/>
    </location>
</feature>
<dbReference type="SMART" id="SM00487">
    <property type="entry name" value="DEXDc"/>
    <property type="match status" value="1"/>
</dbReference>
<dbReference type="Gene3D" id="2.40.30.300">
    <property type="match status" value="1"/>
</dbReference>
<dbReference type="InterPro" id="IPR014001">
    <property type="entry name" value="Helicase_ATP-bd"/>
</dbReference>
<dbReference type="PROSITE" id="PS51192">
    <property type="entry name" value="HELICASE_ATP_BIND_1"/>
    <property type="match status" value="1"/>
</dbReference>
<sequence>MDDLFDAFEGDDTVEDLQTDEANNDAQPEKLSRVREAANDLLESMARGDGAATVKRQRLDDDAAVEAALEEEREADDECDQQNRVTVHEIQTGENCTHEVALPPGVEFTPLNALSTTPAHQYPFQLDAFQREAITCIENNQSVLVSAHTSAGKTVVALYAIAQALRDKQRVIYTSPIKALSNQKYRELEEEFGDVGLMTGDVTINADASCLVMTTEILRSMLYRGSQMMREVGWVVFDEIHYMRDKERGVVWEETIILLPSSVHHVFLSATIPNAKQFAEWVCWLHSQPCHVVYTDYRPTPLQHFIFPAGGSGLYEVVNQQGVFREEKFAEAMSGLSMAGDAAKGGIMRGRKGGSKGQSEANVVKIIRTVKERDMIPCIIFSFSRKECEAYALSLKDMDFNNEQEKGVVKEIFKNAIDLLSDDDKKLPQIGQVLPLLQRGIGIHHSGLLPILKETVEILFGEGLLKTLFATETFSMGLNMPARTVLFTSARKFDGKDNRWITSGEYIQMAGRAGRRGKDDRGLVILMVDQQISSDDAKQIIKGATDPLNSQFRLTYNMVLNLMRVEDITPEFMLERSFHQFQNYAAIPGIKEKIREKEAELDAMKIEGETELAGFFDMERQMEMLRASIKKTILSVKHVVPFLHPGRLFKIKTGVRDFGWGVLINFHKKINPEDQHDMIYVLDMLIALDPASASDVSNPGALKPPQPGGKVVWELVPMTIECIDDLSAVRLKLPKDLSSKEAKDQVARMVKEVNGRFPSLPTLDPIKDQKIADAGFKSNMEKLDDIEKRHASHPLRKNPEFEKLAKQFSEKEASARQLKELRDELKRVKSLLHLNELSNRKRVLRRLGYAADGDAIQTKGRVACEVSAADELLLTEMIFGNVFEDLDVPQVAALLSCFVFQENSSPAKMAEELAGCLRQIQNYARRIAKISSECRLDIVEDEYVESFRPAMMDVVKNWVNGMSFAEILKTTDIFEGSIIRCFRRLEELLREMVGAAKAVQNTELEAKFEMARTKIKRDIVFAASLYL</sequence>
<dbReference type="FunFam" id="3.40.50.300:FF:000083">
    <property type="entry name" value="ATP-dependent RNA helicase DOB1"/>
    <property type="match status" value="1"/>
</dbReference>
<gene>
    <name evidence="11" type="ORF">PFISCL1PPCAC_4724</name>
</gene>
<dbReference type="Pfam" id="PF13234">
    <property type="entry name" value="MTR4_beta-barrel"/>
    <property type="match status" value="1"/>
</dbReference>